<keyword evidence="2" id="KW-1185">Reference proteome</keyword>
<name>A0A250AY12_9GAMM</name>
<protein>
    <submittedName>
        <fullName evidence="1">Uncharacterized protein</fullName>
    </submittedName>
</protein>
<proteinExistence type="predicted"/>
<dbReference type="Proteomes" id="UP000217182">
    <property type="component" value="Chromosome"/>
</dbReference>
<dbReference type="KEGG" id="gqu:AWC35_05295"/>
<gene>
    <name evidence="1" type="ORF">AWC35_05295</name>
</gene>
<accession>A0A250AY12</accession>
<evidence type="ECO:0000313" key="1">
    <source>
        <dbReference type="EMBL" id="ATA18807.1"/>
    </source>
</evidence>
<dbReference type="EMBL" id="CP014136">
    <property type="protein sequence ID" value="ATA18807.1"/>
    <property type="molecule type" value="Genomic_DNA"/>
</dbReference>
<evidence type="ECO:0000313" key="2">
    <source>
        <dbReference type="Proteomes" id="UP000217182"/>
    </source>
</evidence>
<organism evidence="1 2">
    <name type="scientific">Gibbsiella quercinecans</name>
    <dbReference type="NCBI Taxonomy" id="929813"/>
    <lineage>
        <taxon>Bacteria</taxon>
        <taxon>Pseudomonadati</taxon>
        <taxon>Pseudomonadota</taxon>
        <taxon>Gammaproteobacteria</taxon>
        <taxon>Enterobacterales</taxon>
        <taxon>Yersiniaceae</taxon>
        <taxon>Gibbsiella</taxon>
    </lineage>
</organism>
<reference evidence="1 2" key="1">
    <citation type="submission" date="2016-01" db="EMBL/GenBank/DDBJ databases">
        <authorList>
            <person name="Oliw E.H."/>
        </authorList>
    </citation>
    <scope>NUCLEOTIDE SEQUENCE [LARGE SCALE GENOMIC DNA]</scope>
    <source>
        <strain evidence="1 2">FRB97</strain>
    </source>
</reference>
<dbReference type="AlphaFoldDB" id="A0A250AY12"/>
<sequence>MDLAQRLFRGVKSFCQFIGQHLQLLAVHGNHYLQNESYSMKNRLFGTASPLSYYTHFTHDHVFNKITFLLLPPIHYGWQYHEEYANQYHKKHY</sequence>